<sequence>MTSADRVGSAPRPSRRGFLGAAVAAAAAVTGGGLLTACSSGTGRAGGKGGVATGSALQNALPAFAASTLVTPDIPGSNGSTPAFLKFPAELKASVAAKPGKGGSYTFFTPLWGSDPGKGSKYFAAMDEALGIKVNWQLQDGVTYQDKLGAVLAGDSIPDLFCVPGWNINGQIPNAISAKAADLGPHLSGDKAKKYPNLAAIPTDAWKMCMFGGKLRGLPMPNRPLGGVVPYYRADVFAEKGWTLPKTADEFLALAKEITSPTAKVWACEDMWWTAQVMFNCVPGTMPGYWKQQDGKLVHLIETDEYVEALSWTQKLYAQGSVHPDSVAGKANDAKTRFTSGQSLIMNDGDVMRGMMNEQAKANPKFRIKPMDFFAHDGGKLELYIGNPAGIFSFLSAKLPAEKIEELLAVADYAAAPFGSKEFVLEKFGVEGVHYNRDASGTPVQTDLGTKEVLSSYEFVASPAATIAWPDQPQAATDFANWMGRMMAFAKKPLFYAMQIQEPSRYASLYTPFDDLQKDVVRNRKKISDVKDAVDNWRKNGGEELRAFYQDILDKSSS</sequence>
<dbReference type="PROSITE" id="PS51318">
    <property type="entry name" value="TAT"/>
    <property type="match status" value="1"/>
</dbReference>
<accession>A0ABP4DYA8</accession>
<reference evidence="2" key="1">
    <citation type="journal article" date="2019" name="Int. J. Syst. Evol. Microbiol.">
        <title>The Global Catalogue of Microorganisms (GCM) 10K type strain sequencing project: providing services to taxonomists for standard genome sequencing and annotation.</title>
        <authorList>
            <consortium name="The Broad Institute Genomics Platform"/>
            <consortium name="The Broad Institute Genome Sequencing Center for Infectious Disease"/>
            <person name="Wu L."/>
            <person name="Ma J."/>
        </authorList>
    </citation>
    <scope>NUCLEOTIDE SEQUENCE [LARGE SCALE GENOMIC DNA]</scope>
    <source>
        <strain evidence="2">JCM 13002</strain>
    </source>
</reference>
<proteinExistence type="predicted"/>
<dbReference type="RefSeq" id="WP_344623103.1">
    <property type="nucleotide sequence ID" value="NZ_BAAALD010000013.1"/>
</dbReference>
<protein>
    <submittedName>
        <fullName evidence="1">Extracellular solute-binding protein</fullName>
    </submittedName>
</protein>
<dbReference type="EMBL" id="BAAALD010000013">
    <property type="protein sequence ID" value="GAA1077737.1"/>
    <property type="molecule type" value="Genomic_DNA"/>
</dbReference>
<name>A0ABP4DYA8_9ACTN</name>
<comment type="caution">
    <text evidence="1">The sequence shown here is derived from an EMBL/GenBank/DDBJ whole genome shotgun (WGS) entry which is preliminary data.</text>
</comment>
<dbReference type="Gene3D" id="3.40.190.10">
    <property type="entry name" value="Periplasmic binding protein-like II"/>
    <property type="match status" value="1"/>
</dbReference>
<dbReference type="InterPro" id="IPR006059">
    <property type="entry name" value="SBP"/>
</dbReference>
<gene>
    <name evidence="1" type="ORF">GCM10009663_19470</name>
</gene>
<organism evidence="1 2">
    <name type="scientific">Kitasatospora arboriphila</name>
    <dbReference type="NCBI Taxonomy" id="258052"/>
    <lineage>
        <taxon>Bacteria</taxon>
        <taxon>Bacillati</taxon>
        <taxon>Actinomycetota</taxon>
        <taxon>Actinomycetes</taxon>
        <taxon>Kitasatosporales</taxon>
        <taxon>Streptomycetaceae</taxon>
        <taxon>Kitasatospora</taxon>
    </lineage>
</organism>
<dbReference type="Proteomes" id="UP001499987">
    <property type="component" value="Unassembled WGS sequence"/>
</dbReference>
<evidence type="ECO:0000313" key="2">
    <source>
        <dbReference type="Proteomes" id="UP001499987"/>
    </source>
</evidence>
<dbReference type="InterPro" id="IPR006311">
    <property type="entry name" value="TAT_signal"/>
</dbReference>
<dbReference type="SUPFAM" id="SSF53850">
    <property type="entry name" value="Periplasmic binding protein-like II"/>
    <property type="match status" value="1"/>
</dbReference>
<evidence type="ECO:0000313" key="1">
    <source>
        <dbReference type="EMBL" id="GAA1077737.1"/>
    </source>
</evidence>
<keyword evidence="2" id="KW-1185">Reference proteome</keyword>
<dbReference type="Pfam" id="PF13416">
    <property type="entry name" value="SBP_bac_8"/>
    <property type="match status" value="1"/>
</dbReference>